<reference evidence="2 3" key="1">
    <citation type="submission" date="2020-04" db="EMBL/GenBank/DDBJ databases">
        <title>Pseudoalteromonas caenipelagi sp. nov., isolated from a tidal flat.</title>
        <authorList>
            <person name="Park S."/>
            <person name="Yoon J.-H."/>
        </authorList>
    </citation>
    <scope>NUCLEOTIDE SEQUENCE [LARGE SCALE GENOMIC DNA]</scope>
    <source>
        <strain evidence="2 3">JBTF-M23</strain>
    </source>
</reference>
<evidence type="ECO:0000256" key="1">
    <source>
        <dbReference type="ARBA" id="ARBA00044755"/>
    </source>
</evidence>
<dbReference type="PANTHER" id="PTHR35024">
    <property type="entry name" value="HYPOTHETICAL CYTOSOLIC PROTEIN"/>
    <property type="match status" value="1"/>
</dbReference>
<dbReference type="Proteomes" id="UP000586305">
    <property type="component" value="Unassembled WGS sequence"/>
</dbReference>
<evidence type="ECO:0000313" key="2">
    <source>
        <dbReference type="EMBL" id="NOU52440.1"/>
    </source>
</evidence>
<dbReference type="PANTHER" id="PTHR35024:SF4">
    <property type="entry name" value="POLYMER-FORMING CYTOSKELETAL PROTEIN"/>
    <property type="match status" value="1"/>
</dbReference>
<proteinExistence type="inferred from homology"/>
<dbReference type="AlphaFoldDB" id="A0A849VHZ2"/>
<comment type="similarity">
    <text evidence="1">Belongs to the bactofilin family.</text>
</comment>
<sequence length="137" mass="14534">MVFNSLLGNDKSVSGVPALISPNTVIEGHVRCEGELQIDGKVIGDLVVNTLIVGLHGVIEGDVKAHRIRIKGTVNGSIDADKVMLEPTAKVHGDVMHDTLSIEAGALIEGKLTHKTEVTNITSFKDKATSKDKTNAQ</sequence>
<accession>A0A849VHZ2</accession>
<dbReference type="EMBL" id="JABBPG010000009">
    <property type="protein sequence ID" value="NOU52440.1"/>
    <property type="molecule type" value="Genomic_DNA"/>
</dbReference>
<keyword evidence="3" id="KW-1185">Reference proteome</keyword>
<evidence type="ECO:0000313" key="3">
    <source>
        <dbReference type="Proteomes" id="UP000586305"/>
    </source>
</evidence>
<organism evidence="2 3">
    <name type="scientific">Pseudoalteromonas caenipelagi</name>
    <dbReference type="NCBI Taxonomy" id="2726988"/>
    <lineage>
        <taxon>Bacteria</taxon>
        <taxon>Pseudomonadati</taxon>
        <taxon>Pseudomonadota</taxon>
        <taxon>Gammaproteobacteria</taxon>
        <taxon>Alteromonadales</taxon>
        <taxon>Pseudoalteromonadaceae</taxon>
        <taxon>Pseudoalteromonas</taxon>
    </lineage>
</organism>
<protein>
    <submittedName>
        <fullName evidence="2">Polymer-forming cytoskeletal protein</fullName>
    </submittedName>
</protein>
<gene>
    <name evidence="2" type="ORF">HG263_18105</name>
</gene>
<comment type="caution">
    <text evidence="2">The sequence shown here is derived from an EMBL/GenBank/DDBJ whole genome shotgun (WGS) entry which is preliminary data.</text>
</comment>
<dbReference type="Pfam" id="PF04519">
    <property type="entry name" value="Bactofilin"/>
    <property type="match status" value="1"/>
</dbReference>
<name>A0A849VHZ2_9GAMM</name>
<dbReference type="InterPro" id="IPR007607">
    <property type="entry name" value="BacA/B"/>
</dbReference>